<accession>A0A5T9L5T3</accession>
<comment type="caution">
    <text evidence="1">The sequence shown here is derived from an EMBL/GenBank/DDBJ whole genome shotgun (WGS) entry which is preliminary data.</text>
</comment>
<sequence>MTRDRTRFQLSKKGGTRDFKGWYWYRQDSTQLSYFVPAFNHIRRGGSCYSPTTRIRLIWISPTII</sequence>
<name>A0A5T9L5T3_SALER</name>
<evidence type="ECO:0000313" key="1">
    <source>
        <dbReference type="EMBL" id="EBO0294833.1"/>
    </source>
</evidence>
<proteinExistence type="predicted"/>
<gene>
    <name evidence="1" type="ORF">DR965_16875</name>
</gene>
<organism evidence="1">
    <name type="scientific">Salmonella enterica</name>
    <name type="common">Salmonella choleraesuis</name>
    <dbReference type="NCBI Taxonomy" id="28901"/>
    <lineage>
        <taxon>Bacteria</taxon>
        <taxon>Pseudomonadati</taxon>
        <taxon>Pseudomonadota</taxon>
        <taxon>Gammaproteobacteria</taxon>
        <taxon>Enterobacterales</taxon>
        <taxon>Enterobacteriaceae</taxon>
        <taxon>Salmonella</taxon>
    </lineage>
</organism>
<dbReference type="AlphaFoldDB" id="A0A5T9L5T3"/>
<reference evidence="1" key="1">
    <citation type="submission" date="2018-07" db="EMBL/GenBank/DDBJ databases">
        <authorList>
            <consortium name="GenomeTrakr network: Whole genome sequencing for foodborne pathogen traceback"/>
        </authorList>
    </citation>
    <scope>NUCLEOTIDE SEQUENCE</scope>
    <source>
        <strain evidence="1">FSIS11811259</strain>
    </source>
</reference>
<protein>
    <submittedName>
        <fullName evidence="1">Uncharacterized protein</fullName>
    </submittedName>
</protein>
<dbReference type="EMBL" id="AAGBJE010000031">
    <property type="protein sequence ID" value="EBO0294833.1"/>
    <property type="molecule type" value="Genomic_DNA"/>
</dbReference>